<dbReference type="SUPFAM" id="SSF56219">
    <property type="entry name" value="DNase I-like"/>
    <property type="match status" value="1"/>
</dbReference>
<dbReference type="EMBL" id="JAUJYO010000019">
    <property type="protein sequence ID" value="KAK1288910.1"/>
    <property type="molecule type" value="Genomic_DNA"/>
</dbReference>
<dbReference type="Gene3D" id="3.60.10.10">
    <property type="entry name" value="Endonuclease/exonuclease/phosphatase"/>
    <property type="match status" value="1"/>
</dbReference>
<keyword evidence="4" id="KW-1185">Reference proteome</keyword>
<sequence length="311" mass="34778">MEHRVQICCIQETKMAGIAQSIVREMGAGMLDGWACKDAIGASGGILTCWNSAFWKRVDISVGRFSLSVLLEDASSGFKWCCSGIYGPQEDGERLLLWEELSAIKARWNVPTALMGDFNIVRRAEERNHHGQTTPAMEIFFDWIEEEGLMDLPIPNHKFTWSNLRDLPSMARLDRVLINDEWEASFPGCHVRGLPRTVSDHIPLLLQAGEGGRKHDLGLDQPNTFEDGKMGGWCPLEFYKEEDGNIRNVPITNDRIKCVLPEEEWFADVSQETINKLSGRGKIINGERELNSPTASVSAQSMSSVRSHGSS</sequence>
<name>A0AAV9CJ19_ACOCL</name>
<evidence type="ECO:0000256" key="1">
    <source>
        <dbReference type="SAM" id="MobiDB-lite"/>
    </source>
</evidence>
<dbReference type="Pfam" id="PF03372">
    <property type="entry name" value="Exo_endo_phos"/>
    <property type="match status" value="1"/>
</dbReference>
<protein>
    <recommendedName>
        <fullName evidence="2">Endonuclease/exonuclease/phosphatase domain-containing protein</fullName>
    </recommendedName>
</protein>
<dbReference type="Proteomes" id="UP001180020">
    <property type="component" value="Unassembled WGS sequence"/>
</dbReference>
<dbReference type="InterPro" id="IPR005135">
    <property type="entry name" value="Endo/exonuclease/phosphatase"/>
</dbReference>
<dbReference type="AlphaFoldDB" id="A0AAV9CJ19"/>
<evidence type="ECO:0000259" key="2">
    <source>
        <dbReference type="Pfam" id="PF03372"/>
    </source>
</evidence>
<feature type="domain" description="Endonuclease/exonuclease/phosphatase" evidence="2">
    <location>
        <begin position="40"/>
        <end position="201"/>
    </location>
</feature>
<reference evidence="3" key="2">
    <citation type="submission" date="2023-06" db="EMBL/GenBank/DDBJ databases">
        <authorList>
            <person name="Ma L."/>
            <person name="Liu K.-W."/>
            <person name="Li Z."/>
            <person name="Hsiao Y.-Y."/>
            <person name="Qi Y."/>
            <person name="Fu T."/>
            <person name="Tang G."/>
            <person name="Zhang D."/>
            <person name="Sun W.-H."/>
            <person name="Liu D.-K."/>
            <person name="Li Y."/>
            <person name="Chen G.-Z."/>
            <person name="Liu X.-D."/>
            <person name="Liao X.-Y."/>
            <person name="Jiang Y.-T."/>
            <person name="Yu X."/>
            <person name="Hao Y."/>
            <person name="Huang J."/>
            <person name="Zhao X.-W."/>
            <person name="Ke S."/>
            <person name="Chen Y.-Y."/>
            <person name="Wu W.-L."/>
            <person name="Hsu J.-L."/>
            <person name="Lin Y.-F."/>
            <person name="Huang M.-D."/>
            <person name="Li C.-Y."/>
            <person name="Huang L."/>
            <person name="Wang Z.-W."/>
            <person name="Zhao X."/>
            <person name="Zhong W.-Y."/>
            <person name="Peng D.-H."/>
            <person name="Ahmad S."/>
            <person name="Lan S."/>
            <person name="Zhang J.-S."/>
            <person name="Tsai W.-C."/>
            <person name="Van De Peer Y."/>
            <person name="Liu Z.-J."/>
        </authorList>
    </citation>
    <scope>NUCLEOTIDE SEQUENCE</scope>
    <source>
        <strain evidence="3">CP</strain>
        <tissue evidence="3">Leaves</tissue>
    </source>
</reference>
<organism evidence="3 4">
    <name type="scientific">Acorus calamus</name>
    <name type="common">Sweet flag</name>
    <dbReference type="NCBI Taxonomy" id="4465"/>
    <lineage>
        <taxon>Eukaryota</taxon>
        <taxon>Viridiplantae</taxon>
        <taxon>Streptophyta</taxon>
        <taxon>Embryophyta</taxon>
        <taxon>Tracheophyta</taxon>
        <taxon>Spermatophyta</taxon>
        <taxon>Magnoliopsida</taxon>
        <taxon>Liliopsida</taxon>
        <taxon>Acoraceae</taxon>
        <taxon>Acorus</taxon>
    </lineage>
</organism>
<reference evidence="3" key="1">
    <citation type="journal article" date="2023" name="Nat. Commun.">
        <title>Diploid and tetraploid genomes of Acorus and the evolution of monocots.</title>
        <authorList>
            <person name="Ma L."/>
            <person name="Liu K.W."/>
            <person name="Li Z."/>
            <person name="Hsiao Y.Y."/>
            <person name="Qi Y."/>
            <person name="Fu T."/>
            <person name="Tang G.D."/>
            <person name="Zhang D."/>
            <person name="Sun W.H."/>
            <person name="Liu D.K."/>
            <person name="Li Y."/>
            <person name="Chen G.Z."/>
            <person name="Liu X.D."/>
            <person name="Liao X.Y."/>
            <person name="Jiang Y.T."/>
            <person name="Yu X."/>
            <person name="Hao Y."/>
            <person name="Huang J."/>
            <person name="Zhao X.W."/>
            <person name="Ke S."/>
            <person name="Chen Y.Y."/>
            <person name="Wu W.L."/>
            <person name="Hsu J.L."/>
            <person name="Lin Y.F."/>
            <person name="Huang M.D."/>
            <person name="Li C.Y."/>
            <person name="Huang L."/>
            <person name="Wang Z.W."/>
            <person name="Zhao X."/>
            <person name="Zhong W.Y."/>
            <person name="Peng D.H."/>
            <person name="Ahmad S."/>
            <person name="Lan S."/>
            <person name="Zhang J.S."/>
            <person name="Tsai W.C."/>
            <person name="Van de Peer Y."/>
            <person name="Liu Z.J."/>
        </authorList>
    </citation>
    <scope>NUCLEOTIDE SEQUENCE</scope>
    <source>
        <strain evidence="3">CP</strain>
    </source>
</reference>
<accession>A0AAV9CJ19</accession>
<dbReference type="PANTHER" id="PTHR33710">
    <property type="entry name" value="BNAC02G09200D PROTEIN"/>
    <property type="match status" value="1"/>
</dbReference>
<proteinExistence type="predicted"/>
<feature type="region of interest" description="Disordered" evidence="1">
    <location>
        <begin position="290"/>
        <end position="311"/>
    </location>
</feature>
<comment type="caution">
    <text evidence="3">The sequence shown here is derived from an EMBL/GenBank/DDBJ whole genome shotgun (WGS) entry which is preliminary data.</text>
</comment>
<gene>
    <name evidence="3" type="ORF">QJS10_CPB19g00866</name>
</gene>
<feature type="compositionally biased region" description="Low complexity" evidence="1">
    <location>
        <begin position="292"/>
        <end position="311"/>
    </location>
</feature>
<evidence type="ECO:0000313" key="4">
    <source>
        <dbReference type="Proteomes" id="UP001180020"/>
    </source>
</evidence>
<evidence type="ECO:0000313" key="3">
    <source>
        <dbReference type="EMBL" id="KAK1288910.1"/>
    </source>
</evidence>
<dbReference type="GO" id="GO:0003824">
    <property type="term" value="F:catalytic activity"/>
    <property type="evidence" value="ECO:0007669"/>
    <property type="project" value="InterPro"/>
</dbReference>
<dbReference type="PANTHER" id="PTHR33710:SF64">
    <property type="entry name" value="ENDONUCLEASE_EXONUCLEASE_PHOSPHATASE DOMAIN-CONTAINING PROTEIN"/>
    <property type="match status" value="1"/>
</dbReference>
<dbReference type="InterPro" id="IPR036691">
    <property type="entry name" value="Endo/exonu/phosph_ase_sf"/>
</dbReference>